<reference evidence="2" key="1">
    <citation type="submission" date="2021-02" db="EMBL/GenBank/DDBJ databases">
        <authorList>
            <person name="Nowell W R."/>
        </authorList>
    </citation>
    <scope>NUCLEOTIDE SEQUENCE</scope>
</reference>
<proteinExistence type="predicted"/>
<evidence type="ECO:0000313" key="3">
    <source>
        <dbReference type="Proteomes" id="UP000663824"/>
    </source>
</evidence>
<evidence type="ECO:0000259" key="1">
    <source>
        <dbReference type="PROSITE" id="PS50181"/>
    </source>
</evidence>
<feature type="domain" description="F-box" evidence="1">
    <location>
        <begin position="2"/>
        <end position="51"/>
    </location>
</feature>
<comment type="caution">
    <text evidence="2">The sequence shown here is derived from an EMBL/GenBank/DDBJ whole genome shotgun (WGS) entry which is preliminary data.</text>
</comment>
<evidence type="ECO:0000313" key="2">
    <source>
        <dbReference type="EMBL" id="CAF1919356.1"/>
    </source>
</evidence>
<dbReference type="InterPro" id="IPR001810">
    <property type="entry name" value="F-box_dom"/>
</dbReference>
<sequence>MRTKFESLPNEILLIVLANLSSLELLTSLWWLNKRVDVLVCSILSRVDNRLNSGLAIIEPGLTFNECHSLLFHSISTLHFGLQRIYFDGTNYIASDLSYELLFDNDKNILRFPNLKSIVLTGCFLIKSLIKSLSVLIKHQLNELVLTFDEDVLNPLQKCNVISFTNVHTEKILIKFDELIRQLFSNECRLTSLRLDFASKYNDIDYLQCLKPHDNLSSGSMSVDKYKFRCSTLRRLHIHITHICFCVLENFHIYFEHLIDYVPALEQLFVFSEHSSNIKRRLTADIDTFMQTNDNWVTKAFDELRKDALNTVEYAEFKISGCHRDSNELIRIGKNLVPFLSTYMPHLQTLCLWRPDDFPWTSIRPDYKKRGYSYGGLIRRWNDKLQTSESIKKHAIIFEEDLCELVEQMKDLIFLDIHGEIHEEKVEPYRSMVQALFLYNRSDIGMFRFRLWL</sequence>
<gene>
    <name evidence="2" type="ORF">MBJ925_LOCUS1713</name>
</gene>
<organism evidence="2 3">
    <name type="scientific">Rotaria magnacalcarata</name>
    <dbReference type="NCBI Taxonomy" id="392030"/>
    <lineage>
        <taxon>Eukaryota</taxon>
        <taxon>Metazoa</taxon>
        <taxon>Spiralia</taxon>
        <taxon>Gnathifera</taxon>
        <taxon>Rotifera</taxon>
        <taxon>Eurotatoria</taxon>
        <taxon>Bdelloidea</taxon>
        <taxon>Philodinida</taxon>
        <taxon>Philodinidae</taxon>
        <taxon>Rotaria</taxon>
    </lineage>
</organism>
<accession>A0A816KRB5</accession>
<protein>
    <recommendedName>
        <fullName evidence="1">F-box domain-containing protein</fullName>
    </recommendedName>
</protein>
<dbReference type="EMBL" id="CAJNRE010000109">
    <property type="protein sequence ID" value="CAF1919356.1"/>
    <property type="molecule type" value="Genomic_DNA"/>
</dbReference>
<dbReference type="PROSITE" id="PS50181">
    <property type="entry name" value="FBOX"/>
    <property type="match status" value="1"/>
</dbReference>
<dbReference type="Proteomes" id="UP000663824">
    <property type="component" value="Unassembled WGS sequence"/>
</dbReference>
<name>A0A816KRB5_9BILA</name>
<dbReference type="AlphaFoldDB" id="A0A816KRB5"/>